<dbReference type="OrthoDB" id="679767at2"/>
<evidence type="ECO:0000256" key="1">
    <source>
        <dbReference type="ARBA" id="ARBA00004651"/>
    </source>
</evidence>
<evidence type="ECO:0000256" key="2">
    <source>
        <dbReference type="ARBA" id="ARBA00022475"/>
    </source>
</evidence>
<feature type="transmembrane region" description="Helical" evidence="6">
    <location>
        <begin position="112"/>
        <end position="140"/>
    </location>
</feature>
<protein>
    <submittedName>
        <fullName evidence="7">LysE family translocator</fullName>
    </submittedName>
</protein>
<evidence type="ECO:0000313" key="8">
    <source>
        <dbReference type="Proteomes" id="UP000306552"/>
    </source>
</evidence>
<keyword evidence="2" id="KW-1003">Cell membrane</keyword>
<dbReference type="InterPro" id="IPR001123">
    <property type="entry name" value="LeuE-type"/>
</dbReference>
<accession>A0A4U5TTS0</accession>
<evidence type="ECO:0000256" key="3">
    <source>
        <dbReference type="ARBA" id="ARBA00022692"/>
    </source>
</evidence>
<dbReference type="RefSeq" id="WP_138931183.1">
    <property type="nucleotide sequence ID" value="NZ_SWMU01000001.1"/>
</dbReference>
<feature type="transmembrane region" description="Helical" evidence="6">
    <location>
        <begin position="6"/>
        <end position="27"/>
    </location>
</feature>
<evidence type="ECO:0000256" key="6">
    <source>
        <dbReference type="SAM" id="Phobius"/>
    </source>
</evidence>
<proteinExistence type="predicted"/>
<dbReference type="Proteomes" id="UP000306552">
    <property type="component" value="Unassembled WGS sequence"/>
</dbReference>
<dbReference type="AlphaFoldDB" id="A0A4U5TTS0"/>
<keyword evidence="5 6" id="KW-0472">Membrane</keyword>
<keyword evidence="4 6" id="KW-1133">Transmembrane helix</keyword>
<evidence type="ECO:0000313" key="7">
    <source>
        <dbReference type="EMBL" id="TKS57482.1"/>
    </source>
</evidence>
<dbReference type="GO" id="GO:0005886">
    <property type="term" value="C:plasma membrane"/>
    <property type="evidence" value="ECO:0007669"/>
    <property type="project" value="UniProtKB-SubCell"/>
</dbReference>
<evidence type="ECO:0000256" key="5">
    <source>
        <dbReference type="ARBA" id="ARBA00023136"/>
    </source>
</evidence>
<dbReference type="GO" id="GO:0015171">
    <property type="term" value="F:amino acid transmembrane transporter activity"/>
    <property type="evidence" value="ECO:0007669"/>
    <property type="project" value="TreeGrafter"/>
</dbReference>
<keyword evidence="3 6" id="KW-0812">Transmembrane</keyword>
<feature type="transmembrane region" description="Helical" evidence="6">
    <location>
        <begin position="39"/>
        <end position="60"/>
    </location>
</feature>
<dbReference type="Pfam" id="PF01810">
    <property type="entry name" value="LysE"/>
    <property type="match status" value="1"/>
</dbReference>
<dbReference type="PANTHER" id="PTHR30086">
    <property type="entry name" value="ARGININE EXPORTER PROTEIN ARGO"/>
    <property type="match status" value="1"/>
</dbReference>
<feature type="transmembrane region" description="Helical" evidence="6">
    <location>
        <begin position="152"/>
        <end position="172"/>
    </location>
</feature>
<dbReference type="PANTHER" id="PTHR30086:SF20">
    <property type="entry name" value="ARGININE EXPORTER PROTEIN ARGO-RELATED"/>
    <property type="match status" value="1"/>
</dbReference>
<dbReference type="EMBL" id="SWMU01000001">
    <property type="protein sequence ID" value="TKS57482.1"/>
    <property type="molecule type" value="Genomic_DNA"/>
</dbReference>
<keyword evidence="8" id="KW-1185">Reference proteome</keyword>
<organism evidence="7 8">
    <name type="scientific">Mesohalobacter halotolerans</name>
    <dbReference type="NCBI Taxonomy" id="1883405"/>
    <lineage>
        <taxon>Bacteria</taxon>
        <taxon>Pseudomonadati</taxon>
        <taxon>Bacteroidota</taxon>
        <taxon>Flavobacteriia</taxon>
        <taxon>Flavobacteriales</taxon>
        <taxon>Flavobacteriaceae</taxon>
        <taxon>Mesohalobacter</taxon>
    </lineage>
</organism>
<feature type="transmembrane region" description="Helical" evidence="6">
    <location>
        <begin position="72"/>
        <end position="92"/>
    </location>
</feature>
<reference evidence="7 8" key="1">
    <citation type="submission" date="2019-04" db="EMBL/GenBank/DDBJ databases">
        <title>Psychroflexus halotolerans sp. nov., isolated from a marine solar saltern.</title>
        <authorList>
            <person name="Feng X."/>
        </authorList>
    </citation>
    <scope>NUCLEOTIDE SEQUENCE [LARGE SCALE GENOMIC DNA]</scope>
    <source>
        <strain evidence="7 8">WDS2C27</strain>
    </source>
</reference>
<comment type="subcellular location">
    <subcellularLocation>
        <location evidence="1">Cell membrane</location>
        <topology evidence="1">Multi-pass membrane protein</topology>
    </subcellularLocation>
</comment>
<name>A0A4U5TTS0_9FLAO</name>
<comment type="caution">
    <text evidence="7">The sequence shown here is derived from an EMBL/GenBank/DDBJ whole genome shotgun (WGS) entry which is preliminary data.</text>
</comment>
<sequence>MLEDIFSAIPLGIFLAFMLGPVFFVLLETAAIKGFRAALSFDIGVLIADAVFLIIAYFGTNPLLNRLKDDPALYIFGGTVLLTYGIITFIKVKRTTITPATFEFQKLKNSDYIQIAVKGFLLNFINIGVLGFWLGLIIIFGPGLEMQPFRLITFFSTILVTYLVVDVCKILLAKTLKHKLTPTRIAVSKKIISILIIIFGVVLILRGIVPKQVSKIEQKVEDQIHIETDSL</sequence>
<feature type="transmembrane region" description="Helical" evidence="6">
    <location>
        <begin position="192"/>
        <end position="209"/>
    </location>
</feature>
<gene>
    <name evidence="7" type="ORF">FCN74_03435</name>
</gene>
<evidence type="ECO:0000256" key="4">
    <source>
        <dbReference type="ARBA" id="ARBA00022989"/>
    </source>
</evidence>